<dbReference type="EC" id="6.3.1.1" evidence="7 8"/>
<keyword evidence="2 7" id="KW-0436">Ligase</keyword>
<dbReference type="PIRSF" id="PIRSF001555">
    <property type="entry name" value="Asp_ammon_ligase"/>
    <property type="match status" value="1"/>
</dbReference>
<dbReference type="GO" id="GO:0005524">
    <property type="term" value="F:ATP binding"/>
    <property type="evidence" value="ECO:0007669"/>
    <property type="project" value="UniProtKB-UniRule"/>
</dbReference>
<evidence type="ECO:0000256" key="7">
    <source>
        <dbReference type="HAMAP-Rule" id="MF_00555"/>
    </source>
</evidence>
<evidence type="ECO:0000256" key="6">
    <source>
        <dbReference type="ARBA" id="ARBA00022888"/>
    </source>
</evidence>
<keyword evidence="4 7" id="KW-0547">Nucleotide-binding</keyword>
<dbReference type="GO" id="GO:0004071">
    <property type="term" value="F:aspartate-ammonia ligase activity"/>
    <property type="evidence" value="ECO:0007669"/>
    <property type="project" value="UniProtKB-UniRule"/>
</dbReference>
<dbReference type="Pfam" id="PF03590">
    <property type="entry name" value="AsnA"/>
    <property type="match status" value="1"/>
</dbReference>
<dbReference type="PROSITE" id="PS50862">
    <property type="entry name" value="AA_TRNA_LIGASE_II"/>
    <property type="match status" value="1"/>
</dbReference>
<accession>A0A412PHS9</accession>
<gene>
    <name evidence="7" type="primary">asnA</name>
    <name evidence="10" type="ORF">DWX20_01280</name>
</gene>
<reference evidence="10 11" key="1">
    <citation type="submission" date="2018-08" db="EMBL/GenBank/DDBJ databases">
        <title>A genome reference for cultivated species of the human gut microbiota.</title>
        <authorList>
            <person name="Zou Y."/>
            <person name="Xue W."/>
            <person name="Luo G."/>
        </authorList>
    </citation>
    <scope>NUCLEOTIDE SEQUENCE [LARGE SCALE GENOMIC DNA]</scope>
    <source>
        <strain evidence="10 11">AF18-46</strain>
    </source>
</reference>
<comment type="subcellular location">
    <subcellularLocation>
        <location evidence="7">Cytoplasm</location>
    </subcellularLocation>
</comment>
<evidence type="ECO:0000256" key="8">
    <source>
        <dbReference type="NCBIfam" id="TIGR00669"/>
    </source>
</evidence>
<evidence type="ECO:0000256" key="5">
    <source>
        <dbReference type="ARBA" id="ARBA00022840"/>
    </source>
</evidence>
<dbReference type="GO" id="GO:0070981">
    <property type="term" value="P:L-asparagine biosynthetic process"/>
    <property type="evidence" value="ECO:0007669"/>
    <property type="project" value="UniProtKB-UniRule"/>
</dbReference>
<dbReference type="RefSeq" id="WP_118764183.1">
    <property type="nucleotide sequence ID" value="NZ_CABJCF010000001.1"/>
</dbReference>
<protein>
    <recommendedName>
        <fullName evidence="7 8">Aspartate--ammonia ligase</fullName>
        <ecNumber evidence="7 8">6.3.1.1</ecNumber>
    </recommendedName>
    <alternativeName>
        <fullName evidence="7">Asparagine synthetase A</fullName>
    </alternativeName>
</protein>
<dbReference type="PANTHER" id="PTHR30073">
    <property type="entry name" value="ASPARTATE--AMMONIA LIGASE"/>
    <property type="match status" value="1"/>
</dbReference>
<comment type="pathway">
    <text evidence="7">Amino-acid biosynthesis; L-asparagine biosynthesis; L-asparagine from L-aspartate (ammonia route): step 1/1.</text>
</comment>
<evidence type="ECO:0000256" key="2">
    <source>
        <dbReference type="ARBA" id="ARBA00022598"/>
    </source>
</evidence>
<dbReference type="InterPro" id="IPR045864">
    <property type="entry name" value="aa-tRNA-synth_II/BPL/LPL"/>
</dbReference>
<evidence type="ECO:0000313" key="10">
    <source>
        <dbReference type="EMBL" id="RGT57708.1"/>
    </source>
</evidence>
<feature type="domain" description="Aminoacyl-transfer RNA synthetases class-II family profile" evidence="9">
    <location>
        <begin position="23"/>
        <end position="321"/>
    </location>
</feature>
<dbReference type="HAMAP" id="MF_00555">
    <property type="entry name" value="AsnA"/>
    <property type="match status" value="1"/>
</dbReference>
<dbReference type="PANTHER" id="PTHR30073:SF5">
    <property type="entry name" value="ASPARTATE--AMMONIA LIGASE"/>
    <property type="match status" value="1"/>
</dbReference>
<dbReference type="Proteomes" id="UP000284731">
    <property type="component" value="Unassembled WGS sequence"/>
</dbReference>
<sequence>MQLVIPKDYDPILDVRQTQEAIKYIRDTFQKEFGREMHLSRISAPLFVPKSTGLNDNLNGIERPVSFDIAEMPNETIEVVQSLAKWKRFALKKYNFAVHDGLYTNMNAIRRDEELDNLHSVYVDQWDWEKVITKEERTEAMLEETVRTIFKVIKHMEHEIWYKYPHAVCHLANDVFFIDSQELEDMYPDLSPKEREDAITKEKKCVFIKRIGHALKRSGKPHDGRAPDYDDWNLNGDLFFWLPSLERALEISSMGIRVDENSIVEQCRIRNAEERLHYPYHQMIQKCELPYTIGGGIGQSRLCMLLLNKAHVGEVQASIWPQDMADECEAHQIHLL</sequence>
<keyword evidence="6 7" id="KW-0061">Asparagine biosynthesis</keyword>
<dbReference type="GO" id="GO:0140096">
    <property type="term" value="F:catalytic activity, acting on a protein"/>
    <property type="evidence" value="ECO:0007669"/>
    <property type="project" value="UniProtKB-ARBA"/>
</dbReference>
<dbReference type="InterPro" id="IPR004618">
    <property type="entry name" value="AsnA"/>
</dbReference>
<comment type="similarity">
    <text evidence="7">Belongs to the class-II aminoacyl-tRNA synthetase family. AsnA subfamily.</text>
</comment>
<dbReference type="Gene3D" id="3.30.930.10">
    <property type="entry name" value="Bira Bifunctional Protein, Domain 2"/>
    <property type="match status" value="1"/>
</dbReference>
<evidence type="ECO:0000259" key="9">
    <source>
        <dbReference type="PROSITE" id="PS50862"/>
    </source>
</evidence>
<evidence type="ECO:0000256" key="3">
    <source>
        <dbReference type="ARBA" id="ARBA00022605"/>
    </source>
</evidence>
<name>A0A412PHS9_9FIRM</name>
<organism evidence="10 11">
    <name type="scientific">Solobacterium moorei</name>
    <dbReference type="NCBI Taxonomy" id="102148"/>
    <lineage>
        <taxon>Bacteria</taxon>
        <taxon>Bacillati</taxon>
        <taxon>Bacillota</taxon>
        <taxon>Erysipelotrichia</taxon>
        <taxon>Erysipelotrichales</taxon>
        <taxon>Erysipelotrichaceae</taxon>
        <taxon>Solobacterium</taxon>
    </lineage>
</organism>
<keyword evidence="5 7" id="KW-0067">ATP-binding</keyword>
<proteinExistence type="inferred from homology"/>
<dbReference type="UniPathway" id="UPA00134">
    <property type="reaction ID" value="UER00194"/>
</dbReference>
<keyword evidence="3 7" id="KW-0028">Amino-acid biosynthesis</keyword>
<keyword evidence="1 7" id="KW-0963">Cytoplasm</keyword>
<dbReference type="GO" id="GO:0016740">
    <property type="term" value="F:transferase activity"/>
    <property type="evidence" value="ECO:0007669"/>
    <property type="project" value="UniProtKB-ARBA"/>
</dbReference>
<dbReference type="EMBL" id="QRWX01000001">
    <property type="protein sequence ID" value="RGT57708.1"/>
    <property type="molecule type" value="Genomic_DNA"/>
</dbReference>
<dbReference type="AlphaFoldDB" id="A0A412PHS9"/>
<comment type="caution">
    <text evidence="10">The sequence shown here is derived from an EMBL/GenBank/DDBJ whole genome shotgun (WGS) entry which is preliminary data.</text>
</comment>
<comment type="catalytic activity">
    <reaction evidence="7">
        <text>L-aspartate + NH4(+) + ATP = L-asparagine + AMP + diphosphate + H(+)</text>
        <dbReference type="Rhea" id="RHEA:11372"/>
        <dbReference type="ChEBI" id="CHEBI:15378"/>
        <dbReference type="ChEBI" id="CHEBI:28938"/>
        <dbReference type="ChEBI" id="CHEBI:29991"/>
        <dbReference type="ChEBI" id="CHEBI:30616"/>
        <dbReference type="ChEBI" id="CHEBI:33019"/>
        <dbReference type="ChEBI" id="CHEBI:58048"/>
        <dbReference type="ChEBI" id="CHEBI:456215"/>
        <dbReference type="EC" id="6.3.1.1"/>
    </reaction>
</comment>
<dbReference type="NCBIfam" id="TIGR00669">
    <property type="entry name" value="asnA"/>
    <property type="match status" value="1"/>
</dbReference>
<evidence type="ECO:0000313" key="11">
    <source>
        <dbReference type="Proteomes" id="UP000284731"/>
    </source>
</evidence>
<dbReference type="GO" id="GO:0005829">
    <property type="term" value="C:cytosol"/>
    <property type="evidence" value="ECO:0007669"/>
    <property type="project" value="TreeGrafter"/>
</dbReference>
<dbReference type="SUPFAM" id="SSF55681">
    <property type="entry name" value="Class II aaRS and biotin synthetases"/>
    <property type="match status" value="1"/>
</dbReference>
<evidence type="ECO:0000256" key="1">
    <source>
        <dbReference type="ARBA" id="ARBA00022490"/>
    </source>
</evidence>
<evidence type="ECO:0000256" key="4">
    <source>
        <dbReference type="ARBA" id="ARBA00022741"/>
    </source>
</evidence>
<dbReference type="InterPro" id="IPR006195">
    <property type="entry name" value="aa-tRNA-synth_II"/>
</dbReference>